<dbReference type="InterPro" id="IPR002068">
    <property type="entry name" value="A-crystallin/Hsp20_dom"/>
</dbReference>
<dbReference type="EMBL" id="GEBQ01024050">
    <property type="protein sequence ID" value="JAT15927.1"/>
    <property type="molecule type" value="Transcribed_RNA"/>
</dbReference>
<protein>
    <recommendedName>
        <fullName evidence="3">SHSP domain-containing protein</fullName>
    </recommendedName>
</protein>
<dbReference type="AlphaFoldDB" id="A0A1B6KWV3"/>
<organism evidence="4">
    <name type="scientific">Graphocephala atropunctata</name>
    <dbReference type="NCBI Taxonomy" id="36148"/>
    <lineage>
        <taxon>Eukaryota</taxon>
        <taxon>Metazoa</taxon>
        <taxon>Ecdysozoa</taxon>
        <taxon>Arthropoda</taxon>
        <taxon>Hexapoda</taxon>
        <taxon>Insecta</taxon>
        <taxon>Pterygota</taxon>
        <taxon>Neoptera</taxon>
        <taxon>Paraneoptera</taxon>
        <taxon>Hemiptera</taxon>
        <taxon>Auchenorrhyncha</taxon>
        <taxon>Membracoidea</taxon>
        <taxon>Cicadellidae</taxon>
        <taxon>Cicadellinae</taxon>
        <taxon>Cicadellini</taxon>
        <taxon>Graphocephala</taxon>
    </lineage>
</organism>
<name>A0A1B6KWV3_9HEMI</name>
<comment type="similarity">
    <text evidence="1 2">Belongs to the small heat shock protein (HSP20) family.</text>
</comment>
<evidence type="ECO:0000313" key="4">
    <source>
        <dbReference type="EMBL" id="JAT15927.1"/>
    </source>
</evidence>
<proteinExistence type="inferred from homology"/>
<dbReference type="Pfam" id="PF00011">
    <property type="entry name" value="HSP20"/>
    <property type="match status" value="1"/>
</dbReference>
<dbReference type="PROSITE" id="PS01031">
    <property type="entry name" value="SHSP"/>
    <property type="match status" value="1"/>
</dbReference>
<evidence type="ECO:0000259" key="3">
    <source>
        <dbReference type="PROSITE" id="PS01031"/>
    </source>
</evidence>
<evidence type="ECO:0000256" key="1">
    <source>
        <dbReference type="PROSITE-ProRule" id="PRU00285"/>
    </source>
</evidence>
<dbReference type="SUPFAM" id="SSF49764">
    <property type="entry name" value="HSP20-like chaperones"/>
    <property type="match status" value="1"/>
</dbReference>
<feature type="domain" description="SHSP" evidence="3">
    <location>
        <begin position="31"/>
        <end position="122"/>
    </location>
</feature>
<sequence>LVIKLFVNVISYRMFPRLNNHILGRILPTLALRTTRSLGFTEKVEDSQYILKIAVEPFMETDCKVKVEQGAVRVVGKRGEKTGVSDWSHEMDISFPLPAGVKQDSVKTQFDQGALFVTGDLQ</sequence>
<feature type="non-terminal residue" evidence="4">
    <location>
        <position position="1"/>
    </location>
</feature>
<dbReference type="Gene3D" id="2.60.40.790">
    <property type="match status" value="1"/>
</dbReference>
<accession>A0A1B6KWV3</accession>
<evidence type="ECO:0000256" key="2">
    <source>
        <dbReference type="RuleBase" id="RU003616"/>
    </source>
</evidence>
<dbReference type="InterPro" id="IPR008978">
    <property type="entry name" value="HSP20-like_chaperone"/>
</dbReference>
<gene>
    <name evidence="4" type="ORF">g.54191</name>
</gene>
<dbReference type="CDD" id="cd00298">
    <property type="entry name" value="ACD_sHsps_p23-like"/>
    <property type="match status" value="1"/>
</dbReference>
<reference evidence="4" key="1">
    <citation type="submission" date="2015-11" db="EMBL/GenBank/DDBJ databases">
        <title>De novo transcriptome assembly of four potential Pierce s Disease insect vectors from Arizona vineyards.</title>
        <authorList>
            <person name="Tassone E.E."/>
        </authorList>
    </citation>
    <scope>NUCLEOTIDE SEQUENCE</scope>
</reference>